<feature type="region of interest" description="Disordered" evidence="3">
    <location>
        <begin position="1"/>
        <end position="61"/>
    </location>
</feature>
<gene>
    <name evidence="5" type="ORF">ACEZDJ_38140</name>
</gene>
<evidence type="ECO:0000313" key="5">
    <source>
        <dbReference type="EMBL" id="MFC1407120.1"/>
    </source>
</evidence>
<dbReference type="InterPro" id="IPR051398">
    <property type="entry name" value="Polysacch_Deacetylase"/>
</dbReference>
<evidence type="ECO:0000256" key="2">
    <source>
        <dbReference type="ARBA" id="ARBA00022729"/>
    </source>
</evidence>
<dbReference type="Gene3D" id="3.20.20.370">
    <property type="entry name" value="Glycoside hydrolase/deacetylase"/>
    <property type="match status" value="1"/>
</dbReference>
<evidence type="ECO:0000256" key="3">
    <source>
        <dbReference type="SAM" id="MobiDB-lite"/>
    </source>
</evidence>
<dbReference type="EMBL" id="JBHEZZ010000038">
    <property type="protein sequence ID" value="MFC1407120.1"/>
    <property type="molecule type" value="Genomic_DNA"/>
</dbReference>
<dbReference type="RefSeq" id="WP_084715509.1">
    <property type="nucleotide sequence ID" value="NZ_JBHEZZ010000038.1"/>
</dbReference>
<reference evidence="5 6" key="1">
    <citation type="submission" date="2024-09" db="EMBL/GenBank/DDBJ databases">
        <authorList>
            <person name="Lee S.D."/>
        </authorList>
    </citation>
    <scope>NUCLEOTIDE SEQUENCE [LARGE SCALE GENOMIC DNA]</scope>
    <source>
        <strain evidence="5 6">N1-5</strain>
    </source>
</reference>
<name>A0ABV6V076_9ACTN</name>
<keyword evidence="2" id="KW-0732">Signal</keyword>
<keyword evidence="5" id="KW-0378">Hydrolase</keyword>
<protein>
    <submittedName>
        <fullName evidence="5">Polysaccharide deacetylase family protein</fullName>
        <ecNumber evidence="5">3.-.-.-</ecNumber>
    </submittedName>
</protein>
<evidence type="ECO:0000256" key="1">
    <source>
        <dbReference type="ARBA" id="ARBA00004613"/>
    </source>
</evidence>
<dbReference type="PANTHER" id="PTHR34216:SF3">
    <property type="entry name" value="POLY-BETA-1,6-N-ACETYL-D-GLUCOSAMINE N-DEACETYLASE"/>
    <property type="match status" value="1"/>
</dbReference>
<dbReference type="CDD" id="cd10918">
    <property type="entry name" value="CE4_NodB_like_5s_6s"/>
    <property type="match status" value="1"/>
</dbReference>
<evidence type="ECO:0000313" key="6">
    <source>
        <dbReference type="Proteomes" id="UP001592528"/>
    </source>
</evidence>
<comment type="caution">
    <text evidence="5">The sequence shown here is derived from an EMBL/GenBank/DDBJ whole genome shotgun (WGS) entry which is preliminary data.</text>
</comment>
<dbReference type="PANTHER" id="PTHR34216">
    <property type="match status" value="1"/>
</dbReference>
<dbReference type="Proteomes" id="UP001592528">
    <property type="component" value="Unassembled WGS sequence"/>
</dbReference>
<dbReference type="InterPro" id="IPR002509">
    <property type="entry name" value="NODB_dom"/>
</dbReference>
<keyword evidence="6" id="KW-1185">Reference proteome</keyword>
<dbReference type="SUPFAM" id="SSF88713">
    <property type="entry name" value="Glycoside hydrolase/deacetylase"/>
    <property type="match status" value="1"/>
</dbReference>
<sequence>MAAEPLHRERRVLTDPAAEPPCSPGPIGTDPAAPAPVRTDPVHPGPPRGAPGADELFTGPAVRPADSPWTLMYHSVDHYTEDPHQVTVTPGRFARQMAWLHSCGLRGVGLGELLRAHAAGRAADLVGLTFDDGYADLTRGVLPVLQRYGFSATAFVVVGRLGGHNVWDEGPRKPLLTADQIFRLHDCGVEIGSHGMYHRSLPGIAAATLAEETGHSRELLRDLLGEPVGGFCYPYGAVDAAAAAAVRDSGYHYGAAIAHGPLTGRWALPRSYVGERDNGLRLRAKRARHRLRGLRVRVDGEDAR</sequence>
<comment type="subcellular location">
    <subcellularLocation>
        <location evidence="1">Secreted</location>
    </subcellularLocation>
</comment>
<dbReference type="EC" id="3.-.-.-" evidence="5"/>
<proteinExistence type="predicted"/>
<feature type="compositionally biased region" description="Basic and acidic residues" evidence="3">
    <location>
        <begin position="1"/>
        <end position="13"/>
    </location>
</feature>
<dbReference type="Pfam" id="PF01522">
    <property type="entry name" value="Polysacc_deac_1"/>
    <property type="match status" value="1"/>
</dbReference>
<dbReference type="InterPro" id="IPR011330">
    <property type="entry name" value="Glyco_hydro/deAcase_b/a-brl"/>
</dbReference>
<dbReference type="PROSITE" id="PS51677">
    <property type="entry name" value="NODB"/>
    <property type="match status" value="1"/>
</dbReference>
<dbReference type="GO" id="GO:0016787">
    <property type="term" value="F:hydrolase activity"/>
    <property type="evidence" value="ECO:0007669"/>
    <property type="project" value="UniProtKB-KW"/>
</dbReference>
<feature type="domain" description="NodB homology" evidence="4">
    <location>
        <begin position="124"/>
        <end position="304"/>
    </location>
</feature>
<accession>A0ABV6V076</accession>
<organism evidence="5 6">
    <name type="scientific">Streptacidiphilus cavernicola</name>
    <dbReference type="NCBI Taxonomy" id="3342716"/>
    <lineage>
        <taxon>Bacteria</taxon>
        <taxon>Bacillati</taxon>
        <taxon>Actinomycetota</taxon>
        <taxon>Actinomycetes</taxon>
        <taxon>Kitasatosporales</taxon>
        <taxon>Streptomycetaceae</taxon>
        <taxon>Streptacidiphilus</taxon>
    </lineage>
</organism>
<evidence type="ECO:0000259" key="4">
    <source>
        <dbReference type="PROSITE" id="PS51677"/>
    </source>
</evidence>